<dbReference type="InterPro" id="IPR003661">
    <property type="entry name" value="HisK_dim/P_dom"/>
</dbReference>
<feature type="transmembrane region" description="Helical" evidence="11">
    <location>
        <begin position="201"/>
        <end position="223"/>
    </location>
</feature>
<reference evidence="14 15" key="1">
    <citation type="submission" date="2019-03" db="EMBL/GenBank/DDBJ databases">
        <title>Genomic Encyclopedia of Type Strains, Phase IV (KMG-IV): sequencing the most valuable type-strain genomes for metagenomic binning, comparative biology and taxonomic classification.</title>
        <authorList>
            <person name="Goeker M."/>
        </authorList>
    </citation>
    <scope>NUCLEOTIDE SEQUENCE [LARGE SCALE GENOMIC DNA]</scope>
    <source>
        <strain evidence="14 15">DSM 11901</strain>
    </source>
</reference>
<evidence type="ECO:0000256" key="7">
    <source>
        <dbReference type="ARBA" id="ARBA00022741"/>
    </source>
</evidence>
<dbReference type="InterPro" id="IPR005467">
    <property type="entry name" value="His_kinase_dom"/>
</dbReference>
<dbReference type="Pfam" id="PF00672">
    <property type="entry name" value="HAMP"/>
    <property type="match status" value="1"/>
</dbReference>
<dbReference type="InterPro" id="IPR003594">
    <property type="entry name" value="HATPase_dom"/>
</dbReference>
<feature type="transmembrane region" description="Helical" evidence="11">
    <location>
        <begin position="6"/>
        <end position="27"/>
    </location>
</feature>
<sequence length="487" mass="53180">MKTLALRIYLTVVTVLLVFALVSGWLAQRNLEHERTQVQSVTAWNERAAAWAELIENSLPPASEPRQEQARVFLDWADRLRMPMALDDARGQRIATSELMDERLRRWPDLRIQMQQSRLSDGRTLWVMRPGTMRLRMANGLPGPGPGGPGMGPPPPREVEPGHAANGGGPSGMPALPPPPRAQPWLSPLAWMMPPWLAEGVPALALTLVLLFVAVAIGAWPVVIRLTRRLTALRQGVELFGSGQLQHRVAVEGADEVAAVARSFNEAAQRIEDLVTSSRSLLANASHELRSPLARLKMAVSLMAEAPPERAARIRSEIHQDIKELDALVEEVLLASRLDARSEVERAPVDLLGLATEEANRVGAEVIVGDDFPLQPYTGDDRLLRRAVRNLLENARRYGGPEVALALTTAPGVLELAVLDRGPGVPVEQRERIFEPFYRLPGHAEHAGGVGLGLSLVSQIAHRHGGQVRCEAREGGGSRFVLSLPTA</sequence>
<dbReference type="InterPro" id="IPR003660">
    <property type="entry name" value="HAMP_dom"/>
</dbReference>
<dbReference type="EMBL" id="SNXW01000001">
    <property type="protein sequence ID" value="TDP88569.1"/>
    <property type="molecule type" value="Genomic_DNA"/>
</dbReference>
<dbReference type="SMART" id="SM00304">
    <property type="entry name" value="HAMP"/>
    <property type="match status" value="1"/>
</dbReference>
<dbReference type="SUPFAM" id="SSF55874">
    <property type="entry name" value="ATPase domain of HSP90 chaperone/DNA topoisomerase II/histidine kinase"/>
    <property type="match status" value="1"/>
</dbReference>
<evidence type="ECO:0000313" key="14">
    <source>
        <dbReference type="EMBL" id="TDP88569.1"/>
    </source>
</evidence>
<dbReference type="CDD" id="cd06225">
    <property type="entry name" value="HAMP"/>
    <property type="match status" value="1"/>
</dbReference>
<gene>
    <name evidence="14" type="ORF">EV672_101721</name>
</gene>
<evidence type="ECO:0000256" key="11">
    <source>
        <dbReference type="SAM" id="Phobius"/>
    </source>
</evidence>
<dbReference type="CDD" id="cd00075">
    <property type="entry name" value="HATPase"/>
    <property type="match status" value="1"/>
</dbReference>
<dbReference type="SMART" id="SM00388">
    <property type="entry name" value="HisKA"/>
    <property type="match status" value="1"/>
</dbReference>
<dbReference type="EC" id="2.7.13.3" evidence="3"/>
<dbReference type="GO" id="GO:0000155">
    <property type="term" value="F:phosphorelay sensor kinase activity"/>
    <property type="evidence" value="ECO:0007669"/>
    <property type="project" value="InterPro"/>
</dbReference>
<evidence type="ECO:0000256" key="8">
    <source>
        <dbReference type="ARBA" id="ARBA00022777"/>
    </source>
</evidence>
<dbReference type="GO" id="GO:0005886">
    <property type="term" value="C:plasma membrane"/>
    <property type="evidence" value="ECO:0007669"/>
    <property type="project" value="UniProtKB-SubCell"/>
</dbReference>
<dbReference type="RefSeq" id="WP_133606271.1">
    <property type="nucleotide sequence ID" value="NZ_SNXW01000001.1"/>
</dbReference>
<dbReference type="Proteomes" id="UP000294593">
    <property type="component" value="Unassembled WGS sequence"/>
</dbReference>
<dbReference type="Gene3D" id="6.10.340.10">
    <property type="match status" value="1"/>
</dbReference>
<keyword evidence="11" id="KW-0812">Transmembrane</keyword>
<dbReference type="PROSITE" id="PS50109">
    <property type="entry name" value="HIS_KIN"/>
    <property type="match status" value="1"/>
</dbReference>
<evidence type="ECO:0000256" key="5">
    <source>
        <dbReference type="ARBA" id="ARBA00022553"/>
    </source>
</evidence>
<dbReference type="SMART" id="SM00387">
    <property type="entry name" value="HATPase_c"/>
    <property type="match status" value="1"/>
</dbReference>
<dbReference type="InterPro" id="IPR036097">
    <property type="entry name" value="HisK_dim/P_sf"/>
</dbReference>
<dbReference type="Pfam" id="PF00512">
    <property type="entry name" value="HisKA"/>
    <property type="match status" value="1"/>
</dbReference>
<organism evidence="14 15">
    <name type="scientific">Aquabacterium commune</name>
    <dbReference type="NCBI Taxonomy" id="70586"/>
    <lineage>
        <taxon>Bacteria</taxon>
        <taxon>Pseudomonadati</taxon>
        <taxon>Pseudomonadota</taxon>
        <taxon>Betaproteobacteria</taxon>
        <taxon>Burkholderiales</taxon>
        <taxon>Aquabacterium</taxon>
    </lineage>
</organism>
<keyword evidence="7" id="KW-0547">Nucleotide-binding</keyword>
<evidence type="ECO:0000259" key="13">
    <source>
        <dbReference type="PROSITE" id="PS50885"/>
    </source>
</evidence>
<evidence type="ECO:0000256" key="10">
    <source>
        <dbReference type="SAM" id="MobiDB-lite"/>
    </source>
</evidence>
<evidence type="ECO:0000256" key="6">
    <source>
        <dbReference type="ARBA" id="ARBA00022679"/>
    </source>
</evidence>
<feature type="domain" description="Histidine kinase" evidence="12">
    <location>
        <begin position="284"/>
        <end position="487"/>
    </location>
</feature>
<keyword evidence="15" id="KW-1185">Reference proteome</keyword>
<dbReference type="Pfam" id="PF02518">
    <property type="entry name" value="HATPase_c"/>
    <property type="match status" value="1"/>
</dbReference>
<proteinExistence type="predicted"/>
<dbReference type="InterPro" id="IPR004358">
    <property type="entry name" value="Sig_transdc_His_kin-like_C"/>
</dbReference>
<dbReference type="PANTHER" id="PTHR44936:SF10">
    <property type="entry name" value="SENSOR PROTEIN RSTB"/>
    <property type="match status" value="1"/>
</dbReference>
<feature type="region of interest" description="Disordered" evidence="10">
    <location>
        <begin position="139"/>
        <end position="179"/>
    </location>
</feature>
<name>A0A4R6RP85_9BURK</name>
<keyword evidence="8 14" id="KW-0418">Kinase</keyword>
<evidence type="ECO:0000256" key="9">
    <source>
        <dbReference type="ARBA" id="ARBA00022840"/>
    </source>
</evidence>
<comment type="subcellular location">
    <subcellularLocation>
        <location evidence="2">Cell membrane</location>
        <topology evidence="2">Multi-pass membrane protein</topology>
    </subcellularLocation>
</comment>
<evidence type="ECO:0000256" key="1">
    <source>
        <dbReference type="ARBA" id="ARBA00000085"/>
    </source>
</evidence>
<feature type="domain" description="HAMP" evidence="13">
    <location>
        <begin position="224"/>
        <end position="276"/>
    </location>
</feature>
<evidence type="ECO:0000256" key="3">
    <source>
        <dbReference type="ARBA" id="ARBA00012438"/>
    </source>
</evidence>
<dbReference type="InterPro" id="IPR050980">
    <property type="entry name" value="2C_sensor_his_kinase"/>
</dbReference>
<evidence type="ECO:0000256" key="4">
    <source>
        <dbReference type="ARBA" id="ARBA00022475"/>
    </source>
</evidence>
<dbReference type="Gene3D" id="1.10.287.130">
    <property type="match status" value="1"/>
</dbReference>
<keyword evidence="6" id="KW-0808">Transferase</keyword>
<comment type="caution">
    <text evidence="14">The sequence shown here is derived from an EMBL/GenBank/DDBJ whole genome shotgun (WGS) entry which is preliminary data.</text>
</comment>
<dbReference type="SUPFAM" id="SSF158472">
    <property type="entry name" value="HAMP domain-like"/>
    <property type="match status" value="1"/>
</dbReference>
<comment type="catalytic activity">
    <reaction evidence="1">
        <text>ATP + protein L-histidine = ADP + protein N-phospho-L-histidine.</text>
        <dbReference type="EC" id="2.7.13.3"/>
    </reaction>
</comment>
<dbReference type="GO" id="GO:0005524">
    <property type="term" value="F:ATP binding"/>
    <property type="evidence" value="ECO:0007669"/>
    <property type="project" value="UniProtKB-KW"/>
</dbReference>
<evidence type="ECO:0000256" key="2">
    <source>
        <dbReference type="ARBA" id="ARBA00004651"/>
    </source>
</evidence>
<dbReference type="PROSITE" id="PS50885">
    <property type="entry name" value="HAMP"/>
    <property type="match status" value="1"/>
</dbReference>
<dbReference type="SUPFAM" id="SSF47384">
    <property type="entry name" value="Homodimeric domain of signal transducing histidine kinase"/>
    <property type="match status" value="1"/>
</dbReference>
<dbReference type="CDD" id="cd00082">
    <property type="entry name" value="HisKA"/>
    <property type="match status" value="1"/>
</dbReference>
<keyword evidence="9" id="KW-0067">ATP-binding</keyword>
<dbReference type="PANTHER" id="PTHR44936">
    <property type="entry name" value="SENSOR PROTEIN CREC"/>
    <property type="match status" value="1"/>
</dbReference>
<dbReference type="InterPro" id="IPR036890">
    <property type="entry name" value="HATPase_C_sf"/>
</dbReference>
<dbReference type="OrthoDB" id="9804645at2"/>
<dbReference type="Gene3D" id="3.30.565.10">
    <property type="entry name" value="Histidine kinase-like ATPase, C-terminal domain"/>
    <property type="match status" value="1"/>
</dbReference>
<keyword evidence="5" id="KW-0597">Phosphoprotein</keyword>
<accession>A0A4R6RP85</accession>
<evidence type="ECO:0000313" key="15">
    <source>
        <dbReference type="Proteomes" id="UP000294593"/>
    </source>
</evidence>
<feature type="compositionally biased region" description="Pro residues" evidence="10">
    <location>
        <begin position="143"/>
        <end position="156"/>
    </location>
</feature>
<protein>
    <recommendedName>
        <fullName evidence="3">histidine kinase</fullName>
        <ecNumber evidence="3">2.7.13.3</ecNumber>
    </recommendedName>
</protein>
<keyword evidence="11" id="KW-1133">Transmembrane helix</keyword>
<dbReference type="AlphaFoldDB" id="A0A4R6RP85"/>
<keyword evidence="4" id="KW-1003">Cell membrane</keyword>
<dbReference type="PRINTS" id="PR00344">
    <property type="entry name" value="BCTRLSENSOR"/>
</dbReference>
<evidence type="ECO:0000259" key="12">
    <source>
        <dbReference type="PROSITE" id="PS50109"/>
    </source>
</evidence>
<keyword evidence="11" id="KW-0472">Membrane</keyword>